<dbReference type="Proteomes" id="UP000501534">
    <property type="component" value="Chromosome"/>
</dbReference>
<dbReference type="AlphaFoldDB" id="A0A6M4GXK4"/>
<organism evidence="1 2">
    <name type="scientific">Usitatibacter rugosus</name>
    <dbReference type="NCBI Taxonomy" id="2732067"/>
    <lineage>
        <taxon>Bacteria</taxon>
        <taxon>Pseudomonadati</taxon>
        <taxon>Pseudomonadota</taxon>
        <taxon>Betaproteobacteria</taxon>
        <taxon>Nitrosomonadales</taxon>
        <taxon>Usitatibacteraceae</taxon>
        <taxon>Usitatibacter</taxon>
    </lineage>
</organism>
<gene>
    <name evidence="1" type="ORF">DSM104443_03094</name>
</gene>
<proteinExistence type="predicted"/>
<keyword evidence="2" id="KW-1185">Reference proteome</keyword>
<name>A0A6M4GXK4_9PROT</name>
<dbReference type="KEGG" id="uru:DSM104443_03094"/>
<dbReference type="RefSeq" id="WP_171093835.1">
    <property type="nucleotide sequence ID" value="NZ_CP053069.1"/>
</dbReference>
<reference evidence="1 2" key="1">
    <citation type="submission" date="2020-04" db="EMBL/GenBank/DDBJ databases">
        <title>Usitatibacter rugosus gen. nov., sp. nov. and Usitatibacter palustris sp. nov., novel members of Usitatibacteraceae fam. nov. within the order Nitrosomonadales isolated from soil.</title>
        <authorList>
            <person name="Huber K.J."/>
            <person name="Neumann-Schaal M."/>
            <person name="Geppert A."/>
            <person name="Luckner M."/>
            <person name="Wanner G."/>
            <person name="Overmann J."/>
        </authorList>
    </citation>
    <scope>NUCLEOTIDE SEQUENCE [LARGE SCALE GENOMIC DNA]</scope>
    <source>
        <strain evidence="1 2">0125_3</strain>
    </source>
</reference>
<dbReference type="EMBL" id="CP053069">
    <property type="protein sequence ID" value="QJR12011.1"/>
    <property type="molecule type" value="Genomic_DNA"/>
</dbReference>
<protein>
    <submittedName>
        <fullName evidence="1">Uncharacterized protein</fullName>
    </submittedName>
</protein>
<accession>A0A6M4GXK4</accession>
<evidence type="ECO:0000313" key="2">
    <source>
        <dbReference type="Proteomes" id="UP000501534"/>
    </source>
</evidence>
<sequence>MAEFSILVVPKDRNFVPEPDAVEAAAELMESFYPDRQHGVDEEDSETPKLFTARDGWETLKCPECGESVERWDLDEDDDGETWWTLFEVQLEDSDDPVAEVVEMPCCGAEVKAGDLDLGDGAAFARFVLTIRDPGDNPALTPEQEDELGRVLGCEVVGIVEVRS</sequence>
<evidence type="ECO:0000313" key="1">
    <source>
        <dbReference type="EMBL" id="QJR12011.1"/>
    </source>
</evidence>